<organism evidence="1 2">
    <name type="scientific">Panagrolaimus sp. ES5</name>
    <dbReference type="NCBI Taxonomy" id="591445"/>
    <lineage>
        <taxon>Eukaryota</taxon>
        <taxon>Metazoa</taxon>
        <taxon>Ecdysozoa</taxon>
        <taxon>Nematoda</taxon>
        <taxon>Chromadorea</taxon>
        <taxon>Rhabditida</taxon>
        <taxon>Tylenchina</taxon>
        <taxon>Panagrolaimomorpha</taxon>
        <taxon>Panagrolaimoidea</taxon>
        <taxon>Panagrolaimidae</taxon>
        <taxon>Panagrolaimus</taxon>
    </lineage>
</organism>
<dbReference type="Proteomes" id="UP000887579">
    <property type="component" value="Unplaced"/>
</dbReference>
<dbReference type="WBParaSite" id="ES5_v2.g7701.t1">
    <property type="protein sequence ID" value="ES5_v2.g7701.t1"/>
    <property type="gene ID" value="ES5_v2.g7701"/>
</dbReference>
<accession>A0AC34GSL6</accession>
<proteinExistence type="predicted"/>
<reference evidence="2" key="1">
    <citation type="submission" date="2022-11" db="UniProtKB">
        <authorList>
            <consortium name="WormBaseParasite"/>
        </authorList>
    </citation>
    <scope>IDENTIFICATION</scope>
</reference>
<evidence type="ECO:0000313" key="1">
    <source>
        <dbReference type="Proteomes" id="UP000887579"/>
    </source>
</evidence>
<protein>
    <submittedName>
        <fullName evidence="2">IRS-type PTB domain-containing protein</fullName>
    </submittedName>
</protein>
<name>A0AC34GSL6_9BILA</name>
<sequence>MGNCVSEYKEVNFREDYESDPSAFRVKIKRKNKLYTGYLKIADEEIIFTRGGNIECWPLAYLRRYGYTRAGIFFFESGRRCKSGEGLHTFQSFFAERIFQIVQLRIKNVEIRNSRSSSVASSRLNAIANASRIYPVQRFSSEGANGQMFGVNQNAPIPEGIRMQQPQQAPAVPSRLNRPKSYLSNNSSSIGTGNGGMTQSQIDFIDSWPNEAAPHQSEIISEHVLRTKKQPCVDPICRQRKYHSYVNVELTDSQPSQHRILNYSQGNLSMYSAPPSNGFNGSSMSASYCAQPSTSTILEEPYQRHPSNNSNINGFDPMTMSASAALGQNPLDPSPRLSYATLAMPENGSISSSSHRGASQRSDCSSSSSAPGYRSYPSSRIMKNAQSVNYTRIDLTKSSNLQQQQQMAPPYYNSSSHSHHHQHHHQQHSNSRQLQQLQQQQYLQQQQQQQQRKQPTINSRHRI</sequence>
<evidence type="ECO:0000313" key="2">
    <source>
        <dbReference type="WBParaSite" id="ES5_v2.g7701.t1"/>
    </source>
</evidence>